<dbReference type="Gene3D" id="3.40.50.720">
    <property type="entry name" value="NAD(P)-binding Rossmann-like Domain"/>
    <property type="match status" value="1"/>
</dbReference>
<dbReference type="SUPFAM" id="SSF69572">
    <property type="entry name" value="Activating enzymes of the ubiquitin-like proteins"/>
    <property type="match status" value="1"/>
</dbReference>
<dbReference type="CDD" id="cd00757">
    <property type="entry name" value="ThiF_MoeB_HesA_family"/>
    <property type="match status" value="1"/>
</dbReference>
<dbReference type="Gene3D" id="3.40.250.10">
    <property type="entry name" value="Rhodanese-like domain"/>
    <property type="match status" value="1"/>
</dbReference>
<protein>
    <submittedName>
        <fullName evidence="2">Molybdopterin-synthase adenylyltransferase MoeB</fullName>
    </submittedName>
</protein>
<dbReference type="Proteomes" id="UP001501772">
    <property type="component" value="Unassembled WGS sequence"/>
</dbReference>
<organism evidence="2 3">
    <name type="scientific">Pedobacter jeongneungensis</name>
    <dbReference type="NCBI Taxonomy" id="947309"/>
    <lineage>
        <taxon>Bacteria</taxon>
        <taxon>Pseudomonadati</taxon>
        <taxon>Bacteroidota</taxon>
        <taxon>Sphingobacteriia</taxon>
        <taxon>Sphingobacteriales</taxon>
        <taxon>Sphingobacteriaceae</taxon>
        <taxon>Pedobacter</taxon>
    </lineage>
</organism>
<dbReference type="NCBIfam" id="NF004281">
    <property type="entry name" value="PRK05690.1"/>
    <property type="match status" value="1"/>
</dbReference>
<dbReference type="InterPro" id="IPR001763">
    <property type="entry name" value="Rhodanese-like_dom"/>
</dbReference>
<dbReference type="CDD" id="cd00158">
    <property type="entry name" value="RHOD"/>
    <property type="match status" value="1"/>
</dbReference>
<dbReference type="Pfam" id="PF00581">
    <property type="entry name" value="Rhodanese"/>
    <property type="match status" value="1"/>
</dbReference>
<dbReference type="PANTHER" id="PTHR10953">
    <property type="entry name" value="UBIQUITIN-ACTIVATING ENZYME E1"/>
    <property type="match status" value="1"/>
</dbReference>
<accession>A0ABP8BFN4</accession>
<dbReference type="InterPro" id="IPR036873">
    <property type="entry name" value="Rhodanese-like_dom_sf"/>
</dbReference>
<dbReference type="InterPro" id="IPR035985">
    <property type="entry name" value="Ubiquitin-activating_enz"/>
</dbReference>
<dbReference type="SMART" id="SM00450">
    <property type="entry name" value="RHOD"/>
    <property type="match status" value="1"/>
</dbReference>
<evidence type="ECO:0000313" key="2">
    <source>
        <dbReference type="EMBL" id="GAA4204823.1"/>
    </source>
</evidence>
<dbReference type="PANTHER" id="PTHR10953:SF102">
    <property type="entry name" value="ADENYLYLTRANSFERASE AND SULFURTRANSFERASE MOCS3"/>
    <property type="match status" value="1"/>
</dbReference>
<name>A0ABP8BFN4_9SPHI</name>
<dbReference type="PROSITE" id="PS50206">
    <property type="entry name" value="RHODANESE_3"/>
    <property type="match status" value="1"/>
</dbReference>
<keyword evidence="3" id="KW-1185">Reference proteome</keyword>
<reference evidence="3" key="1">
    <citation type="journal article" date="2019" name="Int. J. Syst. Evol. Microbiol.">
        <title>The Global Catalogue of Microorganisms (GCM) 10K type strain sequencing project: providing services to taxonomists for standard genome sequencing and annotation.</title>
        <authorList>
            <consortium name="The Broad Institute Genomics Platform"/>
            <consortium name="The Broad Institute Genome Sequencing Center for Infectious Disease"/>
            <person name="Wu L."/>
            <person name="Ma J."/>
        </authorList>
    </citation>
    <scope>NUCLEOTIDE SEQUENCE [LARGE SCALE GENOMIC DNA]</scope>
    <source>
        <strain evidence="3">JCM 17626</strain>
    </source>
</reference>
<proteinExistence type="predicted"/>
<dbReference type="Pfam" id="PF00899">
    <property type="entry name" value="ThiF"/>
    <property type="match status" value="1"/>
</dbReference>
<dbReference type="InterPro" id="IPR000594">
    <property type="entry name" value="ThiF_NAD_FAD-bd"/>
</dbReference>
<comment type="caution">
    <text evidence="2">The sequence shown here is derived from an EMBL/GenBank/DDBJ whole genome shotgun (WGS) entry which is preliminary data.</text>
</comment>
<dbReference type="GO" id="GO:0016779">
    <property type="term" value="F:nucleotidyltransferase activity"/>
    <property type="evidence" value="ECO:0007669"/>
    <property type="project" value="UniProtKB-KW"/>
</dbReference>
<keyword evidence="2" id="KW-0808">Transferase</keyword>
<evidence type="ECO:0000313" key="3">
    <source>
        <dbReference type="Proteomes" id="UP001501772"/>
    </source>
</evidence>
<dbReference type="RefSeq" id="WP_344851637.1">
    <property type="nucleotide sequence ID" value="NZ_BAABBY010000005.1"/>
</dbReference>
<gene>
    <name evidence="2" type="primary">moeB_2</name>
    <name evidence="2" type="ORF">GCM10022289_23410</name>
</gene>
<evidence type="ECO:0000259" key="1">
    <source>
        <dbReference type="PROSITE" id="PS50206"/>
    </source>
</evidence>
<keyword evidence="2" id="KW-0548">Nucleotidyltransferase</keyword>
<feature type="domain" description="Rhodanese" evidence="1">
    <location>
        <begin position="268"/>
        <end position="348"/>
    </location>
</feature>
<dbReference type="InterPro" id="IPR045886">
    <property type="entry name" value="ThiF/MoeB/HesA"/>
</dbReference>
<dbReference type="EMBL" id="BAABBY010000005">
    <property type="protein sequence ID" value="GAA4204823.1"/>
    <property type="molecule type" value="Genomic_DNA"/>
</dbReference>
<sequence length="348" mass="38329">MLIKEELNRYNRQMILPELGLVGQEKLKAAKVLVIGAGGLGCPILQYLAAAGIGTIGIIDDDVVELSNLHRQILYNHTDIGLSKAKTAAAKLKLLNPHVNFTAYDERFNPHNAVNICQEYDLLIDCSDNFSTRYLVNDTCVSLGKTLIFGSILQFEGQVAVFNHQGGPNYRDLYPTPPTENINCVEGGVIGILPGIIGIYMANEAIKLICGIGETLSGKLMTINALDNTVLVFKIAQEKQPEIVKKEVIIETTKEIDQATLEQWLSKSADEVFLIDVREDYEHEDFNIGGVNISLYELTNAIENIPQDKKVVCYCQTGQRSKMAVQLLNGVYKGKVYSLKGGVSSIVH</sequence>